<dbReference type="RefSeq" id="WP_212656783.1">
    <property type="nucleotide sequence ID" value="NZ_JAGXTP010000001.1"/>
</dbReference>
<keyword evidence="3" id="KW-0732">Signal</keyword>
<evidence type="ECO:0000313" key="5">
    <source>
        <dbReference type="EMBL" id="MBS3847129.1"/>
    </source>
</evidence>
<evidence type="ECO:0000256" key="1">
    <source>
        <dbReference type="ARBA" id="ARBA00009175"/>
    </source>
</evidence>
<organism evidence="5 6">
    <name type="scientific">Devosia litorisediminis</name>
    <dbReference type="NCBI Taxonomy" id="2829817"/>
    <lineage>
        <taxon>Bacteria</taxon>
        <taxon>Pseudomonadati</taxon>
        <taxon>Pseudomonadota</taxon>
        <taxon>Alphaproteobacteria</taxon>
        <taxon>Hyphomicrobiales</taxon>
        <taxon>Devosiaceae</taxon>
        <taxon>Devosia</taxon>
    </lineage>
</organism>
<keyword evidence="4" id="KW-0500">Molybdenum</keyword>
<dbReference type="GO" id="GO:0046872">
    <property type="term" value="F:metal ion binding"/>
    <property type="evidence" value="ECO:0007669"/>
    <property type="project" value="UniProtKB-KW"/>
</dbReference>
<name>A0A942E958_9HYPH</name>
<dbReference type="EMBL" id="JAGXTP010000001">
    <property type="protein sequence ID" value="MBS3847129.1"/>
    <property type="molecule type" value="Genomic_DNA"/>
</dbReference>
<dbReference type="AlphaFoldDB" id="A0A942E958"/>
<protein>
    <submittedName>
        <fullName evidence="5">Molybdate ABC transporter substrate-binding protein</fullName>
    </submittedName>
</protein>
<dbReference type="NCBIfam" id="TIGR01256">
    <property type="entry name" value="modA"/>
    <property type="match status" value="1"/>
</dbReference>
<keyword evidence="2 4" id="KW-0479">Metal-binding</keyword>
<dbReference type="PANTHER" id="PTHR30632">
    <property type="entry name" value="MOLYBDATE-BINDING PERIPLASMIC PROTEIN"/>
    <property type="match status" value="1"/>
</dbReference>
<feature type="binding site" evidence="4">
    <location>
        <position position="63"/>
    </location>
    <ligand>
        <name>molybdate</name>
        <dbReference type="ChEBI" id="CHEBI:36264"/>
    </ligand>
</feature>
<feature type="binding site" evidence="4">
    <location>
        <position position="170"/>
    </location>
    <ligand>
        <name>molybdate</name>
        <dbReference type="ChEBI" id="CHEBI:36264"/>
    </ligand>
</feature>
<keyword evidence="6" id="KW-1185">Reference proteome</keyword>
<dbReference type="Pfam" id="PF13531">
    <property type="entry name" value="SBP_bac_11"/>
    <property type="match status" value="1"/>
</dbReference>
<dbReference type="InterPro" id="IPR005950">
    <property type="entry name" value="ModA"/>
</dbReference>
<proteinExistence type="inferred from homology"/>
<dbReference type="SUPFAM" id="SSF53850">
    <property type="entry name" value="Periplasmic binding protein-like II"/>
    <property type="match status" value="1"/>
</dbReference>
<evidence type="ECO:0000256" key="3">
    <source>
        <dbReference type="ARBA" id="ARBA00022729"/>
    </source>
</evidence>
<gene>
    <name evidence="5" type="primary">modA</name>
    <name evidence="5" type="ORF">KD146_00325</name>
</gene>
<accession>A0A942E958</accession>
<sequence>MSIAPRRIAAVIGLVVGLALPGAVRAETVHVAVAANFTAVAEQLALLFAAETDHHLVYSFGATGQLYAQISQGAPYAVLLAADAARPSRAIAEGFGVAGTQFTYAVGALALYSRSMDVGDGAALLRSGGFNKLAMADPQSAPYGLAAQQALDRLGLTAALAPKLVIGQNITQTLQFVESGNAEAGFVGLNQVAGKTGIWIVPKGLYEPIAQDAVLLNPGRDSAAARAFLAFLRSETAHRVIEAAGYDFSSGPPQ</sequence>
<comment type="similarity">
    <text evidence="1">Belongs to the bacterial solute-binding protein ModA family.</text>
</comment>
<evidence type="ECO:0000256" key="4">
    <source>
        <dbReference type="PIRSR" id="PIRSR004846-1"/>
    </source>
</evidence>
<reference evidence="5" key="1">
    <citation type="submission" date="2021-04" db="EMBL/GenBank/DDBJ databases">
        <title>Devosia litorisediminis sp. nov., isolated from a sand dune.</title>
        <authorList>
            <person name="Park S."/>
            <person name="Yoon J.-H."/>
        </authorList>
    </citation>
    <scope>NUCLEOTIDE SEQUENCE</scope>
    <source>
        <strain evidence="5">BSSL-BM10</strain>
    </source>
</reference>
<evidence type="ECO:0000256" key="2">
    <source>
        <dbReference type="ARBA" id="ARBA00022723"/>
    </source>
</evidence>
<dbReference type="PIRSF" id="PIRSF004846">
    <property type="entry name" value="ModA"/>
    <property type="match status" value="1"/>
</dbReference>
<dbReference type="Proteomes" id="UP000678281">
    <property type="component" value="Unassembled WGS sequence"/>
</dbReference>
<dbReference type="PANTHER" id="PTHR30632:SF14">
    <property type="entry name" value="TUNGSTATE_MOLYBDATE_CHROMATE-BINDING PROTEIN MODA"/>
    <property type="match status" value="1"/>
</dbReference>
<dbReference type="InterPro" id="IPR050682">
    <property type="entry name" value="ModA/WtpA"/>
</dbReference>
<comment type="caution">
    <text evidence="5">The sequence shown here is derived from an EMBL/GenBank/DDBJ whole genome shotgun (WGS) entry which is preliminary data.</text>
</comment>
<dbReference type="Gene3D" id="3.40.190.10">
    <property type="entry name" value="Periplasmic binding protein-like II"/>
    <property type="match status" value="2"/>
</dbReference>
<dbReference type="GO" id="GO:0015689">
    <property type="term" value="P:molybdate ion transport"/>
    <property type="evidence" value="ECO:0007669"/>
    <property type="project" value="InterPro"/>
</dbReference>
<dbReference type="GO" id="GO:0030973">
    <property type="term" value="F:molybdate ion binding"/>
    <property type="evidence" value="ECO:0007669"/>
    <property type="project" value="TreeGrafter"/>
</dbReference>
<evidence type="ECO:0000313" key="6">
    <source>
        <dbReference type="Proteomes" id="UP000678281"/>
    </source>
</evidence>